<protein>
    <submittedName>
        <fullName evidence="1">Uncharacterized protein</fullName>
    </submittedName>
</protein>
<dbReference type="AlphaFoldDB" id="A0A0A9F0G7"/>
<evidence type="ECO:0000313" key="1">
    <source>
        <dbReference type="EMBL" id="JAE06515.1"/>
    </source>
</evidence>
<dbReference type="EMBL" id="GBRH01191381">
    <property type="protein sequence ID" value="JAE06515.1"/>
    <property type="molecule type" value="Transcribed_RNA"/>
</dbReference>
<reference evidence="1" key="1">
    <citation type="submission" date="2014-09" db="EMBL/GenBank/DDBJ databases">
        <authorList>
            <person name="Magalhaes I.L.F."/>
            <person name="Oliveira U."/>
            <person name="Santos F.R."/>
            <person name="Vidigal T.H.D.A."/>
            <person name="Brescovit A.D."/>
            <person name="Santos A.J."/>
        </authorList>
    </citation>
    <scope>NUCLEOTIDE SEQUENCE</scope>
    <source>
        <tissue evidence="1">Shoot tissue taken approximately 20 cm above the soil surface</tissue>
    </source>
</reference>
<name>A0A0A9F0G7_ARUDO</name>
<reference evidence="1" key="2">
    <citation type="journal article" date="2015" name="Data Brief">
        <title>Shoot transcriptome of the giant reed, Arundo donax.</title>
        <authorList>
            <person name="Barrero R.A."/>
            <person name="Guerrero F.D."/>
            <person name="Moolhuijzen P."/>
            <person name="Goolsby J.A."/>
            <person name="Tidwell J."/>
            <person name="Bellgard S.E."/>
            <person name="Bellgard M.I."/>
        </authorList>
    </citation>
    <scope>NUCLEOTIDE SEQUENCE</scope>
    <source>
        <tissue evidence="1">Shoot tissue taken approximately 20 cm above the soil surface</tissue>
    </source>
</reference>
<organism evidence="1">
    <name type="scientific">Arundo donax</name>
    <name type="common">Giant reed</name>
    <name type="synonym">Donax arundinaceus</name>
    <dbReference type="NCBI Taxonomy" id="35708"/>
    <lineage>
        <taxon>Eukaryota</taxon>
        <taxon>Viridiplantae</taxon>
        <taxon>Streptophyta</taxon>
        <taxon>Embryophyta</taxon>
        <taxon>Tracheophyta</taxon>
        <taxon>Spermatophyta</taxon>
        <taxon>Magnoliopsida</taxon>
        <taxon>Liliopsida</taxon>
        <taxon>Poales</taxon>
        <taxon>Poaceae</taxon>
        <taxon>PACMAD clade</taxon>
        <taxon>Arundinoideae</taxon>
        <taxon>Arundineae</taxon>
        <taxon>Arundo</taxon>
    </lineage>
</organism>
<proteinExistence type="predicted"/>
<accession>A0A0A9F0G7</accession>
<sequence>MAANGSHIFSVPHSALHPAPARVLPSGRAGNPTLLHVSTSLPRSSLRQLGCCAWPAHWPLRRGSREALLLEHSSTVPNLGASSGWWTNWAAAAFDGIMLAVAEIGQLLR</sequence>